<dbReference type="SUPFAM" id="SSF54593">
    <property type="entry name" value="Glyoxalase/Bleomycin resistance protein/Dihydroxybiphenyl dioxygenase"/>
    <property type="match status" value="1"/>
</dbReference>
<dbReference type="KEGG" id="sti:Sthe_2898"/>
<keyword evidence="3" id="KW-1185">Reference proteome</keyword>
<dbReference type="InterPro" id="IPR029068">
    <property type="entry name" value="Glyas_Bleomycin-R_OHBP_Dase"/>
</dbReference>
<proteinExistence type="predicted"/>
<dbReference type="STRING" id="479434.Sthe_2898"/>
<dbReference type="InterPro" id="IPR050383">
    <property type="entry name" value="GlyoxalaseI/FosfomycinResist"/>
</dbReference>
<reference evidence="2 3" key="2">
    <citation type="journal article" date="2010" name="Stand. Genomic Sci.">
        <title>Complete genome sequence of Desulfohalobium retbaense type strain (HR(100)).</title>
        <authorList>
            <person name="Spring S."/>
            <person name="Nolan M."/>
            <person name="Lapidus A."/>
            <person name="Glavina Del Rio T."/>
            <person name="Copeland A."/>
            <person name="Tice H."/>
            <person name="Cheng J.F."/>
            <person name="Lucas S."/>
            <person name="Land M."/>
            <person name="Chen F."/>
            <person name="Bruce D."/>
            <person name="Goodwin L."/>
            <person name="Pitluck S."/>
            <person name="Ivanova N."/>
            <person name="Mavromatis K."/>
            <person name="Mikhailova N."/>
            <person name="Pati A."/>
            <person name="Chen A."/>
            <person name="Palaniappan K."/>
            <person name="Hauser L."/>
            <person name="Chang Y.J."/>
            <person name="Jeffries C.D."/>
            <person name="Munk C."/>
            <person name="Kiss H."/>
            <person name="Chain P."/>
            <person name="Han C."/>
            <person name="Brettin T."/>
            <person name="Detter J.C."/>
            <person name="Schuler E."/>
            <person name="Goker M."/>
            <person name="Rohde M."/>
            <person name="Bristow J."/>
            <person name="Eisen J.A."/>
            <person name="Markowitz V."/>
            <person name="Hugenholtz P."/>
            <person name="Kyrpides N.C."/>
            <person name="Klenk H.P."/>
        </authorList>
    </citation>
    <scope>NUCLEOTIDE SEQUENCE [LARGE SCALE GENOMIC DNA]</scope>
    <source>
        <strain evidence="3">ATCC 49802 / DSM 20745 / S 6022</strain>
    </source>
</reference>
<reference evidence="3" key="1">
    <citation type="submission" date="2009-11" db="EMBL/GenBank/DDBJ databases">
        <title>The complete chromosome 2 of Sphaerobacter thermophilus DSM 20745.</title>
        <authorList>
            <person name="Lucas S."/>
            <person name="Copeland A."/>
            <person name="Lapidus A."/>
            <person name="Glavina del Rio T."/>
            <person name="Dalin E."/>
            <person name="Tice H."/>
            <person name="Bruce D."/>
            <person name="Goodwin L."/>
            <person name="Pitluck S."/>
            <person name="Kyrpides N."/>
            <person name="Mavromatis K."/>
            <person name="Ivanova N."/>
            <person name="Mikhailova N."/>
            <person name="LaButti K.M."/>
            <person name="Clum A."/>
            <person name="Sun H.I."/>
            <person name="Brettin T."/>
            <person name="Detter J.C."/>
            <person name="Han C."/>
            <person name="Larimer F."/>
            <person name="Land M."/>
            <person name="Hauser L."/>
            <person name="Markowitz V."/>
            <person name="Cheng J.F."/>
            <person name="Hugenholtz P."/>
            <person name="Woyke T."/>
            <person name="Wu D."/>
            <person name="Steenblock K."/>
            <person name="Schneider S."/>
            <person name="Pukall R."/>
            <person name="Goeker M."/>
            <person name="Klenk H.P."/>
            <person name="Eisen J.A."/>
        </authorList>
    </citation>
    <scope>NUCLEOTIDE SEQUENCE [LARGE SCALE GENOMIC DNA]</scope>
    <source>
        <strain evidence="3">ATCC 49802 / DSM 20745 / S 6022</strain>
    </source>
</reference>
<dbReference type="Pfam" id="PF00903">
    <property type="entry name" value="Glyoxalase"/>
    <property type="match status" value="1"/>
</dbReference>
<evidence type="ECO:0000313" key="2">
    <source>
        <dbReference type="EMBL" id="ACZ40306.1"/>
    </source>
</evidence>
<dbReference type="PROSITE" id="PS51819">
    <property type="entry name" value="VOC"/>
    <property type="match status" value="1"/>
</dbReference>
<name>D1C913_SPHTD</name>
<dbReference type="OrthoDB" id="152104at2"/>
<protein>
    <submittedName>
        <fullName evidence="2">Glyoxalase/bleomycin resistance protein/dioxygenase</fullName>
    </submittedName>
</protein>
<evidence type="ECO:0000313" key="3">
    <source>
        <dbReference type="Proteomes" id="UP000002027"/>
    </source>
</evidence>
<dbReference type="HOGENOM" id="CLU_046006_8_0_0"/>
<accession>D1C913</accession>
<dbReference type="Gene3D" id="3.10.180.10">
    <property type="entry name" value="2,3-Dihydroxybiphenyl 1,2-Dioxygenase, domain 1"/>
    <property type="match status" value="1"/>
</dbReference>
<dbReference type="RefSeq" id="WP_012873342.1">
    <property type="nucleotide sequence ID" value="NC_013524.1"/>
</dbReference>
<feature type="domain" description="VOC" evidence="1">
    <location>
        <begin position="12"/>
        <end position="130"/>
    </location>
</feature>
<dbReference type="eggNOG" id="COG0346">
    <property type="taxonomic scope" value="Bacteria"/>
</dbReference>
<dbReference type="AlphaFoldDB" id="D1C913"/>
<dbReference type="EMBL" id="CP001824">
    <property type="protein sequence ID" value="ACZ40306.1"/>
    <property type="molecule type" value="Genomic_DNA"/>
</dbReference>
<dbReference type="PANTHER" id="PTHR21366">
    <property type="entry name" value="GLYOXALASE FAMILY PROTEIN"/>
    <property type="match status" value="1"/>
</dbReference>
<keyword evidence="2" id="KW-0560">Oxidoreductase</keyword>
<dbReference type="InterPro" id="IPR037523">
    <property type="entry name" value="VOC_core"/>
</dbReference>
<sequence>MSDTGSARLDATANHVALRVRDLDAALRFYRDLIGLPVTRTGKTPGNEDSVWLPGLQLIHDPNLSAEAGGRLDHLALGVTNIEEVCQRLDAAGCEVDTPLQHRTAEQVGRPLTMAFYRDPEGNRVELLRYDD</sequence>
<dbReference type="InterPro" id="IPR004360">
    <property type="entry name" value="Glyas_Fos-R_dOase_dom"/>
</dbReference>
<dbReference type="Proteomes" id="UP000002027">
    <property type="component" value="Chromosome 2"/>
</dbReference>
<dbReference type="GO" id="GO:0051213">
    <property type="term" value="F:dioxygenase activity"/>
    <property type="evidence" value="ECO:0007669"/>
    <property type="project" value="UniProtKB-KW"/>
</dbReference>
<dbReference type="PANTHER" id="PTHR21366:SF14">
    <property type="entry name" value="GLYOXALASE DOMAIN-CONTAINING PROTEIN 5"/>
    <property type="match status" value="1"/>
</dbReference>
<evidence type="ECO:0000259" key="1">
    <source>
        <dbReference type="PROSITE" id="PS51819"/>
    </source>
</evidence>
<organism evidence="2 3">
    <name type="scientific">Sphaerobacter thermophilus (strain ATCC 49802 / DSM 20745 / KCCM 41009 / NCIMB 13125 / S 6022)</name>
    <dbReference type="NCBI Taxonomy" id="479434"/>
    <lineage>
        <taxon>Bacteria</taxon>
        <taxon>Pseudomonadati</taxon>
        <taxon>Thermomicrobiota</taxon>
        <taxon>Thermomicrobia</taxon>
        <taxon>Sphaerobacterales</taxon>
        <taxon>Sphaerobacterineae</taxon>
        <taxon>Sphaerobacteraceae</taxon>
        <taxon>Sphaerobacter</taxon>
    </lineage>
</organism>
<keyword evidence="2" id="KW-0223">Dioxygenase</keyword>
<dbReference type="InParanoid" id="D1C913"/>
<gene>
    <name evidence="2" type="ordered locus">Sthe_2898</name>
</gene>